<feature type="region of interest" description="Disordered" evidence="1">
    <location>
        <begin position="84"/>
        <end position="105"/>
    </location>
</feature>
<protein>
    <submittedName>
        <fullName evidence="3">Uncharacterized protein</fullName>
    </submittedName>
</protein>
<feature type="signal peptide" evidence="2">
    <location>
        <begin position="1"/>
        <end position="19"/>
    </location>
</feature>
<proteinExistence type="predicted"/>
<evidence type="ECO:0000313" key="3">
    <source>
        <dbReference type="EMBL" id="ORZ04497.1"/>
    </source>
</evidence>
<dbReference type="EMBL" id="MCGE01000050">
    <property type="protein sequence ID" value="ORZ04497.1"/>
    <property type="molecule type" value="Genomic_DNA"/>
</dbReference>
<dbReference type="AlphaFoldDB" id="A0A1X2HX95"/>
<accession>A0A1X2HX95</accession>
<keyword evidence="2" id="KW-0732">Signal</keyword>
<comment type="caution">
    <text evidence="3">The sequence shown here is derived from an EMBL/GenBank/DDBJ whole genome shotgun (WGS) entry which is preliminary data.</text>
</comment>
<reference evidence="3 4" key="1">
    <citation type="submission" date="2016-07" db="EMBL/GenBank/DDBJ databases">
        <title>Pervasive Adenine N6-methylation of Active Genes in Fungi.</title>
        <authorList>
            <consortium name="DOE Joint Genome Institute"/>
            <person name="Mondo S.J."/>
            <person name="Dannebaum R.O."/>
            <person name="Kuo R.C."/>
            <person name="Labutti K."/>
            <person name="Haridas S."/>
            <person name="Kuo A."/>
            <person name="Salamov A."/>
            <person name="Ahrendt S.R."/>
            <person name="Lipzen A."/>
            <person name="Sullivan W."/>
            <person name="Andreopoulos W.B."/>
            <person name="Clum A."/>
            <person name="Lindquist E."/>
            <person name="Daum C."/>
            <person name="Ramamoorthy G.K."/>
            <person name="Gryganskyi A."/>
            <person name="Culley D."/>
            <person name="Magnuson J.K."/>
            <person name="James T.Y."/>
            <person name="O'Malley M.A."/>
            <person name="Stajich J.E."/>
            <person name="Spatafora J.W."/>
            <person name="Visel A."/>
            <person name="Grigoriev I.V."/>
        </authorList>
    </citation>
    <scope>NUCLEOTIDE SEQUENCE [LARGE SCALE GENOMIC DNA]</scope>
    <source>
        <strain evidence="3 4">NRRL 1336</strain>
    </source>
</reference>
<sequence length="105" mass="11871">MKSFTCILCMTAAATVASGQDILQFDYGLDMTSAFVFQTCQPFFDEYRRPLQSIYSHTNADCYYYLDNECRAIIEGKKTILQPGRPTVIPPSEPSPEGIRCLRRG</sequence>
<keyword evidence="4" id="KW-1185">Reference proteome</keyword>
<dbReference type="Proteomes" id="UP000193560">
    <property type="component" value="Unassembled WGS sequence"/>
</dbReference>
<gene>
    <name evidence="3" type="ORF">BCR42DRAFT_429179</name>
</gene>
<organism evidence="3 4">
    <name type="scientific">Absidia repens</name>
    <dbReference type="NCBI Taxonomy" id="90262"/>
    <lineage>
        <taxon>Eukaryota</taxon>
        <taxon>Fungi</taxon>
        <taxon>Fungi incertae sedis</taxon>
        <taxon>Mucoromycota</taxon>
        <taxon>Mucoromycotina</taxon>
        <taxon>Mucoromycetes</taxon>
        <taxon>Mucorales</taxon>
        <taxon>Cunninghamellaceae</taxon>
        <taxon>Absidia</taxon>
    </lineage>
</organism>
<feature type="chain" id="PRO_5013185566" evidence="2">
    <location>
        <begin position="20"/>
        <end position="105"/>
    </location>
</feature>
<evidence type="ECO:0000313" key="4">
    <source>
        <dbReference type="Proteomes" id="UP000193560"/>
    </source>
</evidence>
<evidence type="ECO:0000256" key="2">
    <source>
        <dbReference type="SAM" id="SignalP"/>
    </source>
</evidence>
<evidence type="ECO:0000256" key="1">
    <source>
        <dbReference type="SAM" id="MobiDB-lite"/>
    </source>
</evidence>
<name>A0A1X2HX95_9FUNG</name>